<dbReference type="SUPFAM" id="SSF53335">
    <property type="entry name" value="S-adenosyl-L-methionine-dependent methyltransferases"/>
    <property type="match status" value="1"/>
</dbReference>
<evidence type="ECO:0000259" key="3">
    <source>
        <dbReference type="Pfam" id="PF10017"/>
    </source>
</evidence>
<dbReference type="EC" id="2.1.1.44" evidence="4"/>
<dbReference type="PIRSF" id="PIRSF018005">
    <property type="entry name" value="UCP018005"/>
    <property type="match status" value="1"/>
</dbReference>
<keyword evidence="2 4" id="KW-0808">Transferase</keyword>
<dbReference type="Pfam" id="PF10017">
    <property type="entry name" value="Methyltransf_33"/>
    <property type="match status" value="1"/>
</dbReference>
<reference evidence="4 5" key="1">
    <citation type="submission" date="2024-02" db="EMBL/GenBank/DDBJ databases">
        <title>A novel Wenzhouxiangellaceae bacterium, isolated from coastal sediments.</title>
        <authorList>
            <person name="Du Z.-J."/>
            <person name="Ye Y.-Q."/>
            <person name="Zhang X.-Y."/>
        </authorList>
    </citation>
    <scope>NUCLEOTIDE SEQUENCE [LARGE SCALE GENOMIC DNA]</scope>
    <source>
        <strain evidence="4 5">CH-27</strain>
    </source>
</reference>
<dbReference type="InterPro" id="IPR035094">
    <property type="entry name" value="EgtD"/>
</dbReference>
<comment type="caution">
    <text evidence="4">The sequence shown here is derived from an EMBL/GenBank/DDBJ whole genome shotgun (WGS) entry which is preliminary data.</text>
</comment>
<dbReference type="EMBL" id="JAZHOG010000001">
    <property type="protein sequence ID" value="MEJ8566039.1"/>
    <property type="molecule type" value="Genomic_DNA"/>
</dbReference>
<dbReference type="InterPro" id="IPR029063">
    <property type="entry name" value="SAM-dependent_MTases_sf"/>
</dbReference>
<dbReference type="RefSeq" id="WP_354693363.1">
    <property type="nucleotide sequence ID" value="NZ_JAZHOG010000001.1"/>
</dbReference>
<dbReference type="InterPro" id="IPR051128">
    <property type="entry name" value="EgtD_Methyltrsf_superfamily"/>
</dbReference>
<dbReference type="GO" id="GO:0032259">
    <property type="term" value="P:methylation"/>
    <property type="evidence" value="ECO:0007669"/>
    <property type="project" value="UniProtKB-KW"/>
</dbReference>
<gene>
    <name evidence="4" type="primary">egtD</name>
    <name evidence="4" type="ORF">V3330_00265</name>
</gene>
<feature type="domain" description="Histidine-specific methyltransferase SAM-dependent" evidence="3">
    <location>
        <begin position="22"/>
        <end position="321"/>
    </location>
</feature>
<dbReference type="GO" id="GO:0052706">
    <property type="term" value="F:L-histidine N(alpha)-methyltransferase activity"/>
    <property type="evidence" value="ECO:0007669"/>
    <property type="project" value="UniProtKB-EC"/>
</dbReference>
<dbReference type="Gene3D" id="3.40.50.150">
    <property type="entry name" value="Vaccinia Virus protein VP39"/>
    <property type="match status" value="1"/>
</dbReference>
<name>A0AAW9R4J7_9GAMM</name>
<dbReference type="InterPro" id="IPR019257">
    <property type="entry name" value="MeTrfase_dom"/>
</dbReference>
<dbReference type="InterPro" id="IPR017804">
    <property type="entry name" value="MeTrfase_EgtD-like"/>
</dbReference>
<dbReference type="AlphaFoldDB" id="A0AAW9R4J7"/>
<accession>A0AAW9R4J7</accession>
<sequence>MNSAARKVLLTEQSEATSGDLAEILSGLRQEQKTLPPKFFYDEHGSELFERICELPEYYPTRTELDIMERYAGDMAARTGPLASVIEFGSGASLKTRTLLEHLERPAAYVPVDISGDHLLAAARSLAQDFPDIEILPVAADFTRPFPLPDPKIPPRRNLVYFPGSTIGNFLPDAALDLLRVMHQEAGAGGALLIGVDLRKDPAVLERAYNDDRGVTAAFNRNMLYRLNREFGADFDPAAFQHRAVWNDAMGRIEMHLVSREDQTFEIGGETFTLRQDEFITTEYSHKYTQEQFRGLTEAAGFTVEQVWTDPREWFSVQFCTRD</sequence>
<keyword evidence="1 4" id="KW-0489">Methyltransferase</keyword>
<organism evidence="4 5">
    <name type="scientific">Elongatibacter sediminis</name>
    <dbReference type="NCBI Taxonomy" id="3119006"/>
    <lineage>
        <taxon>Bacteria</taxon>
        <taxon>Pseudomonadati</taxon>
        <taxon>Pseudomonadota</taxon>
        <taxon>Gammaproteobacteria</taxon>
        <taxon>Chromatiales</taxon>
        <taxon>Wenzhouxiangellaceae</taxon>
        <taxon>Elongatibacter</taxon>
    </lineage>
</organism>
<keyword evidence="5" id="KW-1185">Reference proteome</keyword>
<dbReference type="NCBIfam" id="TIGR03438">
    <property type="entry name" value="egtD_ergothio"/>
    <property type="match status" value="1"/>
</dbReference>
<dbReference type="Proteomes" id="UP001359886">
    <property type="component" value="Unassembled WGS sequence"/>
</dbReference>
<evidence type="ECO:0000313" key="5">
    <source>
        <dbReference type="Proteomes" id="UP001359886"/>
    </source>
</evidence>
<evidence type="ECO:0000256" key="2">
    <source>
        <dbReference type="ARBA" id="ARBA00022679"/>
    </source>
</evidence>
<dbReference type="PANTHER" id="PTHR43397:SF1">
    <property type="entry name" value="ERGOTHIONEINE BIOSYNTHESIS PROTEIN 1"/>
    <property type="match status" value="1"/>
</dbReference>
<protein>
    <submittedName>
        <fullName evidence="4">L-histidine N(Alpha)-methyltransferase</fullName>
        <ecNumber evidence="4">2.1.1.44</ecNumber>
    </submittedName>
</protein>
<dbReference type="PANTHER" id="PTHR43397">
    <property type="entry name" value="ERGOTHIONEINE BIOSYNTHESIS PROTEIN 1"/>
    <property type="match status" value="1"/>
</dbReference>
<proteinExistence type="predicted"/>
<evidence type="ECO:0000313" key="4">
    <source>
        <dbReference type="EMBL" id="MEJ8566039.1"/>
    </source>
</evidence>
<evidence type="ECO:0000256" key="1">
    <source>
        <dbReference type="ARBA" id="ARBA00022603"/>
    </source>
</evidence>